<gene>
    <name evidence="1" type="ORF">FMOSSE_LOCUS6838</name>
</gene>
<reference evidence="1" key="1">
    <citation type="submission" date="2021-06" db="EMBL/GenBank/DDBJ databases">
        <authorList>
            <person name="Kallberg Y."/>
            <person name="Tangrot J."/>
            <person name="Rosling A."/>
        </authorList>
    </citation>
    <scope>NUCLEOTIDE SEQUENCE</scope>
    <source>
        <strain evidence="1">87-6 pot B 2015</strain>
    </source>
</reference>
<evidence type="ECO:0000313" key="1">
    <source>
        <dbReference type="EMBL" id="CAG8558564.1"/>
    </source>
</evidence>
<sequence length="218" mass="25396">MLKSKKPHINKNCLKAIHTDTKTRNLVECKCTLHCYGSRWYYSSTSRSIKNNSIVTETVSASKRKKVIKLVEQNHSSYEDTPSDDEPTPIILTDQNLIDVLNKRKYYMIKYNILDNDDLEIVLDLSDYREDYEILINDEEFSIEKDDHTLSSFSNSQQCIEPELLRIITQNLRLDDLISNQSNNSKLTETFKLVKSQLITGSLALYNGFDFAELYRFM</sequence>
<dbReference type="AlphaFoldDB" id="A0A9N9BA62"/>
<evidence type="ECO:0000313" key="2">
    <source>
        <dbReference type="Proteomes" id="UP000789375"/>
    </source>
</evidence>
<proteinExistence type="predicted"/>
<keyword evidence="2" id="KW-1185">Reference proteome</keyword>
<dbReference type="Proteomes" id="UP000789375">
    <property type="component" value="Unassembled WGS sequence"/>
</dbReference>
<comment type="caution">
    <text evidence="1">The sequence shown here is derived from an EMBL/GenBank/DDBJ whole genome shotgun (WGS) entry which is preliminary data.</text>
</comment>
<protein>
    <submittedName>
        <fullName evidence="1">15827_t:CDS:1</fullName>
    </submittedName>
</protein>
<dbReference type="EMBL" id="CAJVPP010001489">
    <property type="protein sequence ID" value="CAG8558564.1"/>
    <property type="molecule type" value="Genomic_DNA"/>
</dbReference>
<name>A0A9N9BA62_FUNMO</name>
<accession>A0A9N9BA62</accession>
<organism evidence="1 2">
    <name type="scientific">Funneliformis mosseae</name>
    <name type="common">Endomycorrhizal fungus</name>
    <name type="synonym">Glomus mosseae</name>
    <dbReference type="NCBI Taxonomy" id="27381"/>
    <lineage>
        <taxon>Eukaryota</taxon>
        <taxon>Fungi</taxon>
        <taxon>Fungi incertae sedis</taxon>
        <taxon>Mucoromycota</taxon>
        <taxon>Glomeromycotina</taxon>
        <taxon>Glomeromycetes</taxon>
        <taxon>Glomerales</taxon>
        <taxon>Glomeraceae</taxon>
        <taxon>Funneliformis</taxon>
    </lineage>
</organism>